<comment type="subcellular location">
    <subcellularLocation>
        <location evidence="1">Membrane</location>
    </subcellularLocation>
</comment>
<dbReference type="PANTHER" id="PTHR23360">
    <property type="entry name" value="G-PROTEIN COUPLED RECEPTORS FAMILY 1 PROFILE DOMAIN-CONTAINING PROTEIN-RELATED"/>
    <property type="match status" value="1"/>
</dbReference>
<reference evidence="8" key="1">
    <citation type="submission" date="2016-11" db="UniProtKB">
        <authorList>
            <consortium name="WormBaseParasite"/>
        </authorList>
    </citation>
    <scope>IDENTIFICATION</scope>
</reference>
<name>A0A1I8BBN7_MELHA</name>
<feature type="transmembrane region" description="Helical" evidence="5">
    <location>
        <begin position="47"/>
        <end position="71"/>
    </location>
</feature>
<dbReference type="InterPro" id="IPR047130">
    <property type="entry name" value="7TM_GPCR_Srsx_nematod"/>
</dbReference>
<dbReference type="InterPro" id="IPR017452">
    <property type="entry name" value="GPCR_Rhodpsn_7TM"/>
</dbReference>
<dbReference type="AlphaFoldDB" id="A0A1I8BBN7"/>
<organism evidence="7 8">
    <name type="scientific">Meloidogyne hapla</name>
    <name type="common">Root-knot nematode worm</name>
    <dbReference type="NCBI Taxonomy" id="6305"/>
    <lineage>
        <taxon>Eukaryota</taxon>
        <taxon>Metazoa</taxon>
        <taxon>Ecdysozoa</taxon>
        <taxon>Nematoda</taxon>
        <taxon>Chromadorea</taxon>
        <taxon>Rhabditida</taxon>
        <taxon>Tylenchina</taxon>
        <taxon>Tylenchomorpha</taxon>
        <taxon>Tylenchoidea</taxon>
        <taxon>Meloidogynidae</taxon>
        <taxon>Meloidogyninae</taxon>
        <taxon>Meloidogyne</taxon>
    </lineage>
</organism>
<evidence type="ECO:0000256" key="1">
    <source>
        <dbReference type="ARBA" id="ARBA00004370"/>
    </source>
</evidence>
<evidence type="ECO:0000256" key="3">
    <source>
        <dbReference type="ARBA" id="ARBA00022989"/>
    </source>
</evidence>
<evidence type="ECO:0000313" key="7">
    <source>
        <dbReference type="Proteomes" id="UP000095281"/>
    </source>
</evidence>
<feature type="transmembrane region" description="Helical" evidence="5">
    <location>
        <begin position="12"/>
        <end position="35"/>
    </location>
</feature>
<protein>
    <submittedName>
        <fullName evidence="8">G_PROTEIN_RECEP_F1_2 domain-containing protein</fullName>
    </submittedName>
</protein>
<sequence length="162" mass="18412">MVNEIVNNSISIIELITIIVQCLLCSIGLLTNSFLAITICRSPKLKIGFCGILLLILSLIECAAQCSILFLPTFLALTRIQIPLIICFYAEFYGPYSQALIPIISLLISIDRLISILIPIRYKMMTNNEKRIYIILLVLLPFIILLYLPFKMHDFALNNFDK</sequence>
<keyword evidence="4 5" id="KW-0472">Membrane</keyword>
<dbReference type="GO" id="GO:0016020">
    <property type="term" value="C:membrane"/>
    <property type="evidence" value="ECO:0007669"/>
    <property type="project" value="UniProtKB-SubCell"/>
</dbReference>
<dbReference type="InterPro" id="IPR019424">
    <property type="entry name" value="7TM_GPCR_Srsx"/>
</dbReference>
<dbReference type="Proteomes" id="UP000095281">
    <property type="component" value="Unplaced"/>
</dbReference>
<dbReference type="SUPFAM" id="SSF81321">
    <property type="entry name" value="Family A G protein-coupled receptor-like"/>
    <property type="match status" value="1"/>
</dbReference>
<feature type="transmembrane region" description="Helical" evidence="5">
    <location>
        <begin position="132"/>
        <end position="150"/>
    </location>
</feature>
<evidence type="ECO:0000259" key="6">
    <source>
        <dbReference type="PROSITE" id="PS50262"/>
    </source>
</evidence>
<dbReference type="Pfam" id="PF10320">
    <property type="entry name" value="7TM_GPCR_Srsx"/>
    <property type="match status" value="1"/>
</dbReference>
<dbReference type="WBParaSite" id="MhA1_Contig1921.frz3.gene14">
    <property type="protein sequence ID" value="MhA1_Contig1921.frz3.gene14"/>
    <property type="gene ID" value="MhA1_Contig1921.frz3.gene14"/>
</dbReference>
<accession>A0A1I8BBN7</accession>
<evidence type="ECO:0000313" key="8">
    <source>
        <dbReference type="WBParaSite" id="MhA1_Contig1921.frz3.gene14"/>
    </source>
</evidence>
<feature type="domain" description="G-protein coupled receptors family 1 profile" evidence="6">
    <location>
        <begin position="31"/>
        <end position="162"/>
    </location>
</feature>
<dbReference type="PROSITE" id="PS50262">
    <property type="entry name" value="G_PROTEIN_RECEP_F1_2"/>
    <property type="match status" value="1"/>
</dbReference>
<feature type="transmembrane region" description="Helical" evidence="5">
    <location>
        <begin position="99"/>
        <end position="120"/>
    </location>
</feature>
<keyword evidence="3 5" id="KW-1133">Transmembrane helix</keyword>
<evidence type="ECO:0000256" key="2">
    <source>
        <dbReference type="ARBA" id="ARBA00022692"/>
    </source>
</evidence>
<keyword evidence="2 5" id="KW-0812">Transmembrane</keyword>
<proteinExistence type="predicted"/>
<evidence type="ECO:0000256" key="4">
    <source>
        <dbReference type="ARBA" id="ARBA00023136"/>
    </source>
</evidence>
<keyword evidence="7" id="KW-1185">Reference proteome</keyword>
<dbReference type="Gene3D" id="1.20.1070.10">
    <property type="entry name" value="Rhodopsin 7-helix transmembrane proteins"/>
    <property type="match status" value="1"/>
</dbReference>
<evidence type="ECO:0000256" key="5">
    <source>
        <dbReference type="SAM" id="Phobius"/>
    </source>
</evidence>